<organism evidence="2">
    <name type="scientific">Cladocopium goreaui</name>
    <dbReference type="NCBI Taxonomy" id="2562237"/>
    <lineage>
        <taxon>Eukaryota</taxon>
        <taxon>Sar</taxon>
        <taxon>Alveolata</taxon>
        <taxon>Dinophyceae</taxon>
        <taxon>Suessiales</taxon>
        <taxon>Symbiodiniaceae</taxon>
        <taxon>Cladocopium</taxon>
    </lineage>
</organism>
<keyword evidence="1" id="KW-0732">Signal</keyword>
<gene>
    <name evidence="2" type="ORF">C1SCF055_LOCUS37684</name>
</gene>
<keyword evidence="4" id="KW-1185">Reference proteome</keyword>
<protein>
    <submittedName>
        <fullName evidence="2">Uncharacterized protein</fullName>
    </submittedName>
</protein>
<sequence>MSGFRTMTIEWHGFMTPLILAIVYLQWNVAEADWVLSSKGVSCDATCTGLSETCASERMQLITSEEQMNFAVTSGSLTSCALYVAGDDALGTAQPYQIDDYIDGLSGLPVLCFVNGLNSNCAASDPQLARLCCCYNGVGDVGDQCPVPTTTSTTATVTTSTSSTFTTTSTTETTQTTLTTTLTTMTSVTTTATTETTSSITDTTSSVTTTSSTFTTTSILTETTTATTQTTSSQTETTSTATTITTTSVSTSTTTLTTTGRPSTSLVVLASAGDTQIVVADAGGFSVNDMIKLKEGRTEEYVEIISQGTISARRLATYPTFQVSPPLVNSYGVGATITNFGPASLFTGGDPVTYFGGNKWKFWMPLHQELLLLATPEIRLYGKAFPGPEIGQQWFDEFLVAFPDDTSIVKVRVKQHESNGTAWISRRCSSPRFETLQIHLGQDASPLKDMRHLEYTAGKSVRFEVNCRNQAARTEYLYFETPSLVFVITSSHAYVDFRDRPELAFKYMHLDFIVMEALRPQTFSGILPEIWDLQPRSALVNAMLQPPEGMPQPSVTPEPVQVCEARRPRRQQIAWPELFALWCLMLAAASISEELRLTELLGQACPSPKASPSPTRAEQQLAAELPWRCCHGRCSGCWGPRLLPHVNANWEIGAQGAVEQKGALVGDSCDTTCTNNGGATCSVSGNKQLNSNFEFDYVFADLVSRGLIPAEYSACDSYQRLTDAGVSAQPGTIYFEGYLPPVCYQYSDESTCAGIADGAAATVLRRICCCLPNPGDDFTTACFVPTTTTSTATTETTTTVTSLTSTTSTTETKCLGLKETTTMTTSMTSTSTTSTSTTSSSTTSTVVTTTYTGTTQTTTSVTATTATMTGTGTESSITVTYTSITSSVTVSSTMTTTFTSTTSSTISTTVVTHTATSVTTSSTTVTTTTSSTTVTQAANTLVTRVVPAGSSQIPIADRTGFSEGDVILLRNREVVVIENITDDVGGRRLAGDESDSAYGRILSAAVPAILEVDPPVEKAYSPGDSLKNLGPSATYTGSDPITFHGDKKFKFWVPNHQEFLMLETSDLRVFGRTFPGPKSDQQWFGNFRVVLSDDTPVMEVNIKRPAANHSRVTSLGN</sequence>
<name>A0A9P1DM50_9DINO</name>
<proteinExistence type="predicted"/>
<evidence type="ECO:0000313" key="3">
    <source>
        <dbReference type="EMBL" id="CAL1166013.1"/>
    </source>
</evidence>
<dbReference type="GO" id="GO:0004725">
    <property type="term" value="F:protein tyrosine phosphatase activity"/>
    <property type="evidence" value="ECO:0007669"/>
    <property type="project" value="TreeGrafter"/>
</dbReference>
<dbReference type="AlphaFoldDB" id="A0A9P1DM50"/>
<reference evidence="3" key="2">
    <citation type="submission" date="2024-04" db="EMBL/GenBank/DDBJ databases">
        <authorList>
            <person name="Chen Y."/>
            <person name="Shah S."/>
            <person name="Dougan E. K."/>
            <person name="Thang M."/>
            <person name="Chan C."/>
        </authorList>
    </citation>
    <scope>NUCLEOTIDE SEQUENCE [LARGE SCALE GENOMIC DNA]</scope>
</reference>
<feature type="chain" id="PRO_5043271491" evidence="1">
    <location>
        <begin position="33"/>
        <end position="1117"/>
    </location>
</feature>
<reference evidence="2" key="1">
    <citation type="submission" date="2022-10" db="EMBL/GenBank/DDBJ databases">
        <authorList>
            <person name="Chen Y."/>
            <person name="Dougan E. K."/>
            <person name="Chan C."/>
            <person name="Rhodes N."/>
            <person name="Thang M."/>
        </authorList>
    </citation>
    <scope>NUCLEOTIDE SEQUENCE</scope>
</reference>
<dbReference type="Proteomes" id="UP001152797">
    <property type="component" value="Unassembled WGS sequence"/>
</dbReference>
<dbReference type="EMBL" id="CAMXCT010005556">
    <property type="protein sequence ID" value="CAI4012638.1"/>
    <property type="molecule type" value="Genomic_DNA"/>
</dbReference>
<evidence type="ECO:0000313" key="4">
    <source>
        <dbReference type="Proteomes" id="UP001152797"/>
    </source>
</evidence>
<dbReference type="PANTHER" id="PTHR45706">
    <property type="entry name" value="TYROSINE-PROTEIN PHOSPHATASE"/>
    <property type="match status" value="1"/>
</dbReference>
<comment type="caution">
    <text evidence="2">The sequence shown here is derived from an EMBL/GenBank/DDBJ whole genome shotgun (WGS) entry which is preliminary data.</text>
</comment>
<evidence type="ECO:0000313" key="2">
    <source>
        <dbReference type="EMBL" id="CAI4012638.1"/>
    </source>
</evidence>
<dbReference type="EMBL" id="CAMXCT030005556">
    <property type="protein sequence ID" value="CAL4799950.1"/>
    <property type="molecule type" value="Genomic_DNA"/>
</dbReference>
<dbReference type="PANTHER" id="PTHR45706:SF4">
    <property type="entry name" value="TYROSINE-PROTEIN PHOSPHATASE"/>
    <property type="match status" value="1"/>
</dbReference>
<evidence type="ECO:0000256" key="1">
    <source>
        <dbReference type="SAM" id="SignalP"/>
    </source>
</evidence>
<accession>A0A9P1DM50</accession>
<feature type="signal peptide" evidence="1">
    <location>
        <begin position="1"/>
        <end position="32"/>
    </location>
</feature>
<dbReference type="EMBL" id="CAMXCT020005556">
    <property type="protein sequence ID" value="CAL1166013.1"/>
    <property type="molecule type" value="Genomic_DNA"/>
</dbReference>
<dbReference type="OrthoDB" id="437295at2759"/>